<reference evidence="1" key="1">
    <citation type="submission" date="2024-03" db="EMBL/GenBank/DDBJ databases">
        <title>Diverse circular DNA viruses in blood, oral, and fecal samples of captive lemurs.</title>
        <authorList>
            <person name="Paietta E.N."/>
            <person name="Kraberger S."/>
            <person name="Lund M.C."/>
            <person name="Custer J.M."/>
            <person name="Vargas K.M."/>
            <person name="Ehmke E.E."/>
            <person name="Yoder A.D."/>
            <person name="Varsani A."/>
        </authorList>
    </citation>
    <scope>NUCLEOTIDE SEQUENCE</scope>
    <source>
        <strain evidence="1">Duke_30FF_63</strain>
    </source>
</reference>
<proteinExistence type="predicted"/>
<organism evidence="1">
    <name type="scientific">Dulem virus 42</name>
    <dbReference type="NCBI Taxonomy" id="3145760"/>
    <lineage>
        <taxon>Viruses</taxon>
        <taxon>Duplodnaviria</taxon>
        <taxon>Heunggongvirae</taxon>
        <taxon>Uroviricota</taxon>
        <taxon>Caudoviricetes</taxon>
    </lineage>
</organism>
<sequence length="122" mass="13539">MPDGTVSKTIRKALATINSVGDFISRTFFYRPDATETIHLRVNGKDLQFNKPIAPGSQLAKKLTQKGWLTSAKKYYVVSQAIENIDSFGDPRDAMTVSLILEDDTNTYIVTLRQLGATISKI</sequence>
<accession>A0AAU8B7T4</accession>
<protein>
    <submittedName>
        <fullName evidence="1">Uncharacterized protein</fullName>
    </submittedName>
</protein>
<dbReference type="EMBL" id="PP511876">
    <property type="protein sequence ID" value="XCD08334.1"/>
    <property type="molecule type" value="Genomic_DNA"/>
</dbReference>
<evidence type="ECO:0000313" key="1">
    <source>
        <dbReference type="EMBL" id="XCD08334.1"/>
    </source>
</evidence>
<name>A0AAU8B7T4_9CAUD</name>